<accession>A0A2S7D592</accession>
<dbReference type="EMBL" id="MDEI01000005">
    <property type="protein sequence ID" value="PPU68986.1"/>
    <property type="molecule type" value="Genomic_DNA"/>
</dbReference>
<dbReference type="RefSeq" id="WP_046965559.1">
    <property type="nucleotide sequence ID" value="NZ_MDEI01000005.1"/>
</dbReference>
<protein>
    <submittedName>
        <fullName evidence="1">Uncharacterized protein</fullName>
    </submittedName>
</protein>
<sequence length="163" mass="18636">METRLSACDFYLVVSMVDLVTWVGSDEGNFSVNGHFQQALQELGIKVDLVGLYMEYFDRAKIGTGDVYLYQKEESHAVFAIDLYKELTDQLDIIQMAILCDSGIAAKVRGKLREFFDDASCKIIYEEAHFSSRARDLIDFEKYPLLMAESGYRKNILKNYVPS</sequence>
<dbReference type="Proteomes" id="UP000238191">
    <property type="component" value="Unassembled WGS sequence"/>
</dbReference>
<gene>
    <name evidence="1" type="ORF">XpiCFBP4643_08465</name>
</gene>
<comment type="caution">
    <text evidence="1">The sequence shown here is derived from an EMBL/GenBank/DDBJ whole genome shotgun (WGS) entry which is preliminary data.</text>
</comment>
<name>A0A2S7D592_9XANT</name>
<evidence type="ECO:0000313" key="1">
    <source>
        <dbReference type="EMBL" id="PPU68986.1"/>
    </source>
</evidence>
<organism evidence="1 2">
    <name type="scientific">Xanthomonas pisi</name>
    <dbReference type="NCBI Taxonomy" id="56457"/>
    <lineage>
        <taxon>Bacteria</taxon>
        <taxon>Pseudomonadati</taxon>
        <taxon>Pseudomonadota</taxon>
        <taxon>Gammaproteobacteria</taxon>
        <taxon>Lysobacterales</taxon>
        <taxon>Lysobacteraceae</taxon>
        <taxon>Xanthomonas</taxon>
    </lineage>
</organism>
<dbReference type="AlphaFoldDB" id="A0A2S7D592"/>
<evidence type="ECO:0000313" key="2">
    <source>
        <dbReference type="Proteomes" id="UP000238191"/>
    </source>
</evidence>
<keyword evidence="2" id="KW-1185">Reference proteome</keyword>
<dbReference type="OrthoDB" id="6917005at2"/>
<reference evidence="2" key="1">
    <citation type="submission" date="2016-08" db="EMBL/GenBank/DDBJ databases">
        <authorList>
            <person name="Merda D."/>
            <person name="Briand M."/>
            <person name="Taghouti G."/>
            <person name="Carrere S."/>
            <person name="Gouzy J."/>
            <person name="Portier P."/>
            <person name="Jacques M.-A."/>
            <person name="Fischer-Le Saux M."/>
        </authorList>
    </citation>
    <scope>NUCLEOTIDE SEQUENCE [LARGE SCALE GENOMIC DNA]</scope>
    <source>
        <strain evidence="2">CFBP4643</strain>
    </source>
</reference>
<proteinExistence type="predicted"/>